<dbReference type="Proteomes" id="UP001501666">
    <property type="component" value="Unassembled WGS sequence"/>
</dbReference>
<dbReference type="EMBL" id="BAAATE010000072">
    <property type="protein sequence ID" value="GAA2701807.1"/>
    <property type="molecule type" value="Genomic_DNA"/>
</dbReference>
<protein>
    <submittedName>
        <fullName evidence="1">Uncharacterized protein</fullName>
    </submittedName>
</protein>
<organism evidence="1 2">
    <name type="scientific">Nonomuraea recticatena</name>
    <dbReference type="NCBI Taxonomy" id="46178"/>
    <lineage>
        <taxon>Bacteria</taxon>
        <taxon>Bacillati</taxon>
        <taxon>Actinomycetota</taxon>
        <taxon>Actinomycetes</taxon>
        <taxon>Streptosporangiales</taxon>
        <taxon>Streptosporangiaceae</taxon>
        <taxon>Nonomuraea</taxon>
    </lineage>
</organism>
<evidence type="ECO:0000313" key="2">
    <source>
        <dbReference type="Proteomes" id="UP001501666"/>
    </source>
</evidence>
<name>A0ABP6FU84_9ACTN</name>
<gene>
    <name evidence="1" type="ORF">GCM10010412_099690</name>
</gene>
<comment type="caution">
    <text evidence="1">The sequence shown here is derived from an EMBL/GenBank/DDBJ whole genome shotgun (WGS) entry which is preliminary data.</text>
</comment>
<evidence type="ECO:0000313" key="1">
    <source>
        <dbReference type="EMBL" id="GAA2701807.1"/>
    </source>
</evidence>
<proteinExistence type="predicted"/>
<sequence length="107" mass="11642">MICDGHAADARDRLIGGSIDLLAPWVRLPSDAGRLRLDESIERPDTIRAGHRQSATDGYRANYAAPLPAGQLAKAIPVLQLREARRNGPNAISIPFTPFKMLTPKSD</sequence>
<accession>A0ABP6FU84</accession>
<keyword evidence="2" id="KW-1185">Reference proteome</keyword>
<reference evidence="2" key="1">
    <citation type="journal article" date="2019" name="Int. J. Syst. Evol. Microbiol.">
        <title>The Global Catalogue of Microorganisms (GCM) 10K type strain sequencing project: providing services to taxonomists for standard genome sequencing and annotation.</title>
        <authorList>
            <consortium name="The Broad Institute Genomics Platform"/>
            <consortium name="The Broad Institute Genome Sequencing Center for Infectious Disease"/>
            <person name="Wu L."/>
            <person name="Ma J."/>
        </authorList>
    </citation>
    <scope>NUCLEOTIDE SEQUENCE [LARGE SCALE GENOMIC DNA]</scope>
    <source>
        <strain evidence="2">JCM 6835</strain>
    </source>
</reference>